<name>A0ABP0FET9_CLALP</name>
<dbReference type="EMBL" id="CAWYQH010000046">
    <property type="protein sequence ID" value="CAK8678176.1"/>
    <property type="molecule type" value="Genomic_DNA"/>
</dbReference>
<feature type="compositionally biased region" description="Polar residues" evidence="1">
    <location>
        <begin position="36"/>
        <end position="48"/>
    </location>
</feature>
<sequence>MKMLQPMFIATFLVLLLFASPTLEQAAKSYEERHLPSSQTQGQQSEPIRSQSIYDRFFERPRQLPYPLTLTRCQSNRSLRRLRSCQAALRAPGTLNRLSGTYLCSYRDSWKPETNAPSSRKKRETNHCSGPPHRYTITFAEDADTGTWRELYHDPLSHLFQTIFVEKCGNFGPIGSFHCRMHDIKLKAAVWPLDPSSDDLDIINVVTNSYCALTDL</sequence>
<evidence type="ECO:0000313" key="3">
    <source>
        <dbReference type="EMBL" id="CAK8678176.1"/>
    </source>
</evidence>
<accession>A0ABP0FET9</accession>
<feature type="signal peptide" evidence="2">
    <location>
        <begin position="1"/>
        <end position="24"/>
    </location>
</feature>
<feature type="region of interest" description="Disordered" evidence="1">
    <location>
        <begin position="29"/>
        <end position="48"/>
    </location>
</feature>
<evidence type="ECO:0000313" key="4">
    <source>
        <dbReference type="Proteomes" id="UP001642483"/>
    </source>
</evidence>
<protein>
    <submittedName>
        <fullName evidence="3">Uncharacterized protein</fullName>
    </submittedName>
</protein>
<evidence type="ECO:0000256" key="1">
    <source>
        <dbReference type="SAM" id="MobiDB-lite"/>
    </source>
</evidence>
<dbReference type="Proteomes" id="UP001642483">
    <property type="component" value="Unassembled WGS sequence"/>
</dbReference>
<reference evidence="3 4" key="1">
    <citation type="submission" date="2024-02" db="EMBL/GenBank/DDBJ databases">
        <authorList>
            <person name="Daric V."/>
            <person name="Darras S."/>
        </authorList>
    </citation>
    <scope>NUCLEOTIDE SEQUENCE [LARGE SCALE GENOMIC DNA]</scope>
</reference>
<evidence type="ECO:0000256" key="2">
    <source>
        <dbReference type="SAM" id="SignalP"/>
    </source>
</evidence>
<organism evidence="3 4">
    <name type="scientific">Clavelina lepadiformis</name>
    <name type="common">Light-bulb sea squirt</name>
    <name type="synonym">Ascidia lepadiformis</name>
    <dbReference type="NCBI Taxonomy" id="159417"/>
    <lineage>
        <taxon>Eukaryota</taxon>
        <taxon>Metazoa</taxon>
        <taxon>Chordata</taxon>
        <taxon>Tunicata</taxon>
        <taxon>Ascidiacea</taxon>
        <taxon>Aplousobranchia</taxon>
        <taxon>Clavelinidae</taxon>
        <taxon>Clavelina</taxon>
    </lineage>
</organism>
<proteinExistence type="predicted"/>
<gene>
    <name evidence="3" type="ORF">CVLEPA_LOCUS8120</name>
</gene>
<keyword evidence="2" id="KW-0732">Signal</keyword>
<comment type="caution">
    <text evidence="3">The sequence shown here is derived from an EMBL/GenBank/DDBJ whole genome shotgun (WGS) entry which is preliminary data.</text>
</comment>
<feature type="chain" id="PRO_5046688267" evidence="2">
    <location>
        <begin position="25"/>
        <end position="216"/>
    </location>
</feature>
<keyword evidence="4" id="KW-1185">Reference proteome</keyword>